<accession>A0A7R8UEM1</accession>
<proteinExistence type="predicted"/>
<dbReference type="Gene3D" id="3.30.470.20">
    <property type="entry name" value="ATP-grasp fold, B domain"/>
    <property type="match status" value="1"/>
</dbReference>
<sequence length="814" mass="93214">MTNRGPEILDFRESWLREIAAYQDHVKAHQMFSQLHQNNVKNPIGSHFRPKIKDAAQVTNISKAERENHRDANFQPTDIQNDLLLAAPPTKVIVNPYHAKLLQSQKDQAKAAAQNSTKITIPEAHAILENIHRTLNGVRTEKPPDIQLDKIQEIITADTGLPAVENLKISQPTPQSTTTQHRTSVPPNTASQSIGANHSVSPSADNQSSLDNKDSDDSTLEKELADVIDDDTQSDTSTDTEAEYKGHIYYLSDTDDEATQISLNSEEVSGKGAVDSEGYYTPTSVLMPSLFPHVAPYVTFSSHIEKGPGIPAELQRVLKWKMTSVTPKIVRYIVANTGVRLLKKTHDWMGTWDKHMKSVAFKDIRTYQKFNHLPGSFKIGRKDSLWRNLKLKMNQFGKKEFGFMRKTYVIPEDLPRLKRSWFKYHKQKTKWIVKPPASARGFGVKLISKWAEIPQNNTTLIQKYIEKPLLINGNKFDLRLYVLITSVDPLRIFIHNEGLVRFASVQYSDKMESIHDRCMHLTNYSINKLSQNYVKNEEINACSGHKWTLKSLWSYFHSRNIDAKRVWAKIRNLVVRTILVGENGISHIIRHTLASKYSCYELFGFDVLLDENLVPWLLEVNISPSLHIELPLDQHVKGPLVQSVLNIASFQVPPKLTKQQQKDILVQYNLSSPLCHDKRLYVTALSNEETTKHKRFTDKSIDCREDYLDAILENLTPDDVRCLLIAEDELARSAPMERIFPTMNSHKFLKFWETPRYYNRLLDAWEWRYSSNRAEGIKCLRRLCGKGVHLKVTSSALFTPEVLDDSDEEDKNLD</sequence>
<evidence type="ECO:0000256" key="1">
    <source>
        <dbReference type="ARBA" id="ARBA00022598"/>
    </source>
</evidence>
<dbReference type="Pfam" id="PF03133">
    <property type="entry name" value="TTL"/>
    <property type="match status" value="1"/>
</dbReference>
<dbReference type="SUPFAM" id="SSF56059">
    <property type="entry name" value="Glutathione synthetase ATP-binding domain-like"/>
    <property type="match status" value="1"/>
</dbReference>
<dbReference type="InterPro" id="IPR004344">
    <property type="entry name" value="TTL/TTLL_fam"/>
</dbReference>
<keyword evidence="1" id="KW-0436">Ligase</keyword>
<evidence type="ECO:0000256" key="4">
    <source>
        <dbReference type="SAM" id="MobiDB-lite"/>
    </source>
</evidence>
<dbReference type="GO" id="GO:0000226">
    <property type="term" value="P:microtubule cytoskeleton organization"/>
    <property type="evidence" value="ECO:0007669"/>
    <property type="project" value="TreeGrafter"/>
</dbReference>
<evidence type="ECO:0000256" key="3">
    <source>
        <dbReference type="ARBA" id="ARBA00022840"/>
    </source>
</evidence>
<dbReference type="PANTHER" id="PTHR12241">
    <property type="entry name" value="TUBULIN POLYGLUTAMYLASE"/>
    <property type="match status" value="1"/>
</dbReference>
<dbReference type="Proteomes" id="UP000594454">
    <property type="component" value="Chromosome 1"/>
</dbReference>
<dbReference type="AlphaFoldDB" id="A0A7R8UEM1"/>
<evidence type="ECO:0000313" key="6">
    <source>
        <dbReference type="Proteomes" id="UP000594454"/>
    </source>
</evidence>
<evidence type="ECO:0008006" key="7">
    <source>
        <dbReference type="Google" id="ProtNLM"/>
    </source>
</evidence>
<keyword evidence="2" id="KW-0547">Nucleotide-binding</keyword>
<dbReference type="GO" id="GO:0015631">
    <property type="term" value="F:tubulin binding"/>
    <property type="evidence" value="ECO:0007669"/>
    <property type="project" value="TreeGrafter"/>
</dbReference>
<feature type="compositionally biased region" description="Acidic residues" evidence="4">
    <location>
        <begin position="226"/>
        <end position="241"/>
    </location>
</feature>
<dbReference type="EMBL" id="LR899009">
    <property type="protein sequence ID" value="CAD7079382.1"/>
    <property type="molecule type" value="Genomic_DNA"/>
</dbReference>
<protein>
    <recommendedName>
        <fullName evidence="7">Tubulin polyglutamylase TTLL4</fullName>
    </recommendedName>
</protein>
<name>A0A7R8UEM1_HERIL</name>
<dbReference type="GO" id="GO:0005524">
    <property type="term" value="F:ATP binding"/>
    <property type="evidence" value="ECO:0007669"/>
    <property type="project" value="UniProtKB-KW"/>
</dbReference>
<dbReference type="OrthoDB" id="202825at2759"/>
<reference evidence="5 6" key="1">
    <citation type="submission" date="2020-11" db="EMBL/GenBank/DDBJ databases">
        <authorList>
            <person name="Wallbank WR R."/>
            <person name="Pardo Diaz C."/>
            <person name="Kozak K."/>
            <person name="Martin S."/>
            <person name="Jiggins C."/>
            <person name="Moest M."/>
            <person name="Warren A I."/>
            <person name="Generalovic N T."/>
            <person name="Byers J.R.P. K."/>
            <person name="Montejo-Kovacevich G."/>
            <person name="Yen C E."/>
        </authorList>
    </citation>
    <scope>NUCLEOTIDE SEQUENCE [LARGE SCALE GENOMIC DNA]</scope>
</reference>
<gene>
    <name evidence="5" type="ORF">HERILL_LOCUS2602</name>
</gene>
<keyword evidence="3" id="KW-0067">ATP-binding</keyword>
<dbReference type="GO" id="GO:0036064">
    <property type="term" value="C:ciliary basal body"/>
    <property type="evidence" value="ECO:0007669"/>
    <property type="project" value="TreeGrafter"/>
</dbReference>
<evidence type="ECO:0000313" key="5">
    <source>
        <dbReference type="EMBL" id="CAD7079382.1"/>
    </source>
</evidence>
<dbReference type="GO" id="GO:0070740">
    <property type="term" value="F:tubulin-glutamic acid ligase activity"/>
    <property type="evidence" value="ECO:0007669"/>
    <property type="project" value="TreeGrafter"/>
</dbReference>
<feature type="region of interest" description="Disordered" evidence="4">
    <location>
        <begin position="170"/>
        <end position="241"/>
    </location>
</feature>
<dbReference type="PROSITE" id="PS51221">
    <property type="entry name" value="TTL"/>
    <property type="match status" value="1"/>
</dbReference>
<keyword evidence="6" id="KW-1185">Reference proteome</keyword>
<dbReference type="InParanoid" id="A0A7R8UEM1"/>
<evidence type="ECO:0000256" key="2">
    <source>
        <dbReference type="ARBA" id="ARBA00022741"/>
    </source>
</evidence>
<feature type="compositionally biased region" description="Basic and acidic residues" evidence="4">
    <location>
        <begin position="211"/>
        <end position="225"/>
    </location>
</feature>
<feature type="compositionally biased region" description="Polar residues" evidence="4">
    <location>
        <begin position="181"/>
        <end position="210"/>
    </location>
</feature>
<feature type="compositionally biased region" description="Low complexity" evidence="4">
    <location>
        <begin position="170"/>
        <end position="180"/>
    </location>
</feature>
<organism evidence="5 6">
    <name type="scientific">Hermetia illucens</name>
    <name type="common">Black soldier fly</name>
    <dbReference type="NCBI Taxonomy" id="343691"/>
    <lineage>
        <taxon>Eukaryota</taxon>
        <taxon>Metazoa</taxon>
        <taxon>Ecdysozoa</taxon>
        <taxon>Arthropoda</taxon>
        <taxon>Hexapoda</taxon>
        <taxon>Insecta</taxon>
        <taxon>Pterygota</taxon>
        <taxon>Neoptera</taxon>
        <taxon>Endopterygota</taxon>
        <taxon>Diptera</taxon>
        <taxon>Brachycera</taxon>
        <taxon>Stratiomyomorpha</taxon>
        <taxon>Stratiomyidae</taxon>
        <taxon>Hermetiinae</taxon>
        <taxon>Hermetia</taxon>
    </lineage>
</organism>
<dbReference type="PANTHER" id="PTHR12241:SF162">
    <property type="entry name" value="TUBULIN MONOGLUTAMYLASE TTLL4"/>
    <property type="match status" value="1"/>
</dbReference>